<dbReference type="Proteomes" id="UP000094342">
    <property type="component" value="Unassembled WGS sequence"/>
</dbReference>
<dbReference type="InterPro" id="IPR050832">
    <property type="entry name" value="Bact_Acetyltransf"/>
</dbReference>
<evidence type="ECO:0000256" key="2">
    <source>
        <dbReference type="ARBA" id="ARBA00023315"/>
    </source>
</evidence>
<evidence type="ECO:0000313" key="3">
    <source>
        <dbReference type="EMBL" id="ODR90000.1"/>
    </source>
</evidence>
<dbReference type="RefSeq" id="WP_069459700.1">
    <property type="nucleotide sequence ID" value="NZ_CP034909.1"/>
</dbReference>
<accession>A0A1E3V8Y0</accession>
<protein>
    <submittedName>
        <fullName evidence="3">GNAT family acetyltransferase</fullName>
    </submittedName>
</protein>
<sequence>MNAPSPDLHIRAASVADWKALALLRDLPGVRAGTLRQPFAPPERTREWLENRGEGDMVIVAEIEETIVGLAGLHRHKGRRQHAAELGMSVHDDYRRRGIGRAMLNALIEAADRWLGIARLELTVFTENEAAIGLYRQAGFVTEGVLKSYALRDGMLADVFAMARIRE</sequence>
<dbReference type="PROSITE" id="PS51186">
    <property type="entry name" value="GNAT"/>
    <property type="match status" value="1"/>
</dbReference>
<gene>
    <name evidence="3" type="ORF">A8M32_17690</name>
</gene>
<dbReference type="PANTHER" id="PTHR43877">
    <property type="entry name" value="AMINOALKYLPHOSPHONATE N-ACETYLTRANSFERASE-RELATED-RELATED"/>
    <property type="match status" value="1"/>
</dbReference>
<dbReference type="PANTHER" id="PTHR43877:SF1">
    <property type="entry name" value="ACETYLTRANSFERASE"/>
    <property type="match status" value="1"/>
</dbReference>
<evidence type="ECO:0000256" key="1">
    <source>
        <dbReference type="ARBA" id="ARBA00022679"/>
    </source>
</evidence>
<dbReference type="Gene3D" id="3.40.630.30">
    <property type="match status" value="1"/>
</dbReference>
<comment type="caution">
    <text evidence="3">The sequence shown here is derived from an EMBL/GenBank/DDBJ whole genome shotgun (WGS) entry which is preliminary data.</text>
</comment>
<organism evidence="3 4">
    <name type="scientific">Sinorhizobium alkalisoli</name>
    <dbReference type="NCBI Taxonomy" id="1752398"/>
    <lineage>
        <taxon>Bacteria</taxon>
        <taxon>Pseudomonadati</taxon>
        <taxon>Pseudomonadota</taxon>
        <taxon>Alphaproteobacteria</taxon>
        <taxon>Hyphomicrobiales</taxon>
        <taxon>Rhizobiaceae</taxon>
        <taxon>Sinorhizobium/Ensifer group</taxon>
        <taxon>Sinorhizobium</taxon>
    </lineage>
</organism>
<proteinExistence type="predicted"/>
<keyword evidence="4" id="KW-1185">Reference proteome</keyword>
<dbReference type="EMBL" id="LYBW01000060">
    <property type="protein sequence ID" value="ODR90000.1"/>
    <property type="molecule type" value="Genomic_DNA"/>
</dbReference>
<dbReference type="CDD" id="cd04301">
    <property type="entry name" value="NAT_SF"/>
    <property type="match status" value="1"/>
</dbReference>
<reference evidence="4" key="1">
    <citation type="submission" date="2016-05" db="EMBL/GenBank/DDBJ databases">
        <authorList>
            <person name="Li Y."/>
        </authorList>
    </citation>
    <scope>NUCLEOTIDE SEQUENCE [LARGE SCALE GENOMIC DNA]</scope>
    <source>
        <strain evidence="4">YIC4027</strain>
    </source>
</reference>
<name>A0A1E3V8Y0_9HYPH</name>
<dbReference type="Pfam" id="PF00583">
    <property type="entry name" value="Acetyltransf_1"/>
    <property type="match status" value="1"/>
</dbReference>
<keyword evidence="1 3" id="KW-0808">Transferase</keyword>
<dbReference type="GO" id="GO:0016747">
    <property type="term" value="F:acyltransferase activity, transferring groups other than amino-acyl groups"/>
    <property type="evidence" value="ECO:0007669"/>
    <property type="project" value="InterPro"/>
</dbReference>
<dbReference type="SUPFAM" id="SSF55729">
    <property type="entry name" value="Acyl-CoA N-acyltransferases (Nat)"/>
    <property type="match status" value="1"/>
</dbReference>
<dbReference type="InterPro" id="IPR016181">
    <property type="entry name" value="Acyl_CoA_acyltransferase"/>
</dbReference>
<dbReference type="OrthoDB" id="336415at2"/>
<evidence type="ECO:0000313" key="4">
    <source>
        <dbReference type="Proteomes" id="UP000094342"/>
    </source>
</evidence>
<dbReference type="AlphaFoldDB" id="A0A1E3V8Y0"/>
<dbReference type="InterPro" id="IPR000182">
    <property type="entry name" value="GNAT_dom"/>
</dbReference>
<keyword evidence="2" id="KW-0012">Acyltransferase</keyword>
<dbReference type="STRING" id="1752398.A8M32_17690"/>